<dbReference type="AlphaFoldDB" id="A0A9Q1HMD6"/>
<dbReference type="OrthoDB" id="8065733at2759"/>
<organism evidence="1 2">
    <name type="scientific">Holothuria leucospilota</name>
    <name type="common">Black long sea cucumber</name>
    <name type="synonym">Mertensiothuria leucospilota</name>
    <dbReference type="NCBI Taxonomy" id="206669"/>
    <lineage>
        <taxon>Eukaryota</taxon>
        <taxon>Metazoa</taxon>
        <taxon>Echinodermata</taxon>
        <taxon>Eleutherozoa</taxon>
        <taxon>Echinozoa</taxon>
        <taxon>Holothuroidea</taxon>
        <taxon>Aspidochirotacea</taxon>
        <taxon>Aspidochirotida</taxon>
        <taxon>Holothuriidae</taxon>
        <taxon>Holothuria</taxon>
    </lineage>
</organism>
<comment type="caution">
    <text evidence="1">The sequence shown here is derived from an EMBL/GenBank/DDBJ whole genome shotgun (WGS) entry which is preliminary data.</text>
</comment>
<dbReference type="EMBL" id="JAIZAY010000001">
    <property type="protein sequence ID" value="KAJ8051028.1"/>
    <property type="molecule type" value="Genomic_DNA"/>
</dbReference>
<evidence type="ECO:0000313" key="2">
    <source>
        <dbReference type="Proteomes" id="UP001152320"/>
    </source>
</evidence>
<evidence type="ECO:0000313" key="1">
    <source>
        <dbReference type="EMBL" id="KAJ8051028.1"/>
    </source>
</evidence>
<accession>A0A9Q1HMD6</accession>
<dbReference type="Proteomes" id="UP001152320">
    <property type="component" value="Chromosome 1"/>
</dbReference>
<gene>
    <name evidence="1" type="ORF">HOLleu_04445</name>
</gene>
<reference evidence="1" key="1">
    <citation type="submission" date="2021-10" db="EMBL/GenBank/DDBJ databases">
        <title>Tropical sea cucumber genome reveals ecological adaptation and Cuvierian tubules defense mechanism.</title>
        <authorList>
            <person name="Chen T."/>
        </authorList>
    </citation>
    <scope>NUCLEOTIDE SEQUENCE</scope>
    <source>
        <strain evidence="1">Nanhai2018</strain>
        <tissue evidence="1">Muscle</tissue>
    </source>
</reference>
<name>A0A9Q1HMD6_HOLLE</name>
<proteinExistence type="predicted"/>
<keyword evidence="2" id="KW-1185">Reference proteome</keyword>
<protein>
    <submittedName>
        <fullName evidence="1">Uncharacterized protein</fullName>
    </submittedName>
</protein>
<sequence>MALTALKRTAEEGAKECPEAARVLHENTYVDDICISLYSREAKKWINDVDKVAEKGSFKVKEWVSNLNLGDEDTRPQQDNRPVFKCGSEQKVLGVVWEPDRDLLLYKVSAAEIRVEEVLTKRMVAE</sequence>